<dbReference type="InterPro" id="IPR000064">
    <property type="entry name" value="NLP_P60_dom"/>
</dbReference>
<dbReference type="Pfam" id="PF00877">
    <property type="entry name" value="NLPC_P60"/>
    <property type="match status" value="1"/>
</dbReference>
<keyword evidence="3" id="KW-0378">Hydrolase</keyword>
<dbReference type="InterPro" id="IPR051794">
    <property type="entry name" value="PG_Endopeptidase_C40"/>
</dbReference>
<dbReference type="SUPFAM" id="SSF53955">
    <property type="entry name" value="Lysozyme-like"/>
    <property type="match status" value="1"/>
</dbReference>
<accession>A0A7W8QGJ3</accession>
<sequence>MASPGCGLAAVVVPLLLGGMAVSMFTSVIDDDSSPEAPAAPGNVEGIPDTLLDAYTRAPSALAKEFPGCKGMRWQILAGIGQVESDLLAGHTISSEGDVSPPMIGPRLDGSGVGGNLTPHYDTDGGRWDGDTEYDRAVGPNQHLPSGWATYGADGNNDGEADPHNVYDSALASARELCMSGGEDVDFTDREQLADALFRYNNADWYVEQVLAEIDRFDALPAPVAPGGGGSEAGRAAVEWALRQVGWPYVWGGESREEGGFDCSGLTMAAWAAAGVDIPRVTTDQYRAGRRVPIDALQPGDLLFYDTTDLGAPGPAPSHVTMYIGEGRMVNAPSTGKDVRTEPIESEVYGPRFMGAIRPGG</sequence>
<evidence type="ECO:0000256" key="3">
    <source>
        <dbReference type="ARBA" id="ARBA00022801"/>
    </source>
</evidence>
<dbReference type="GO" id="GO:0008234">
    <property type="term" value="F:cysteine-type peptidase activity"/>
    <property type="evidence" value="ECO:0007669"/>
    <property type="project" value="UniProtKB-KW"/>
</dbReference>
<dbReference type="GO" id="GO:0006508">
    <property type="term" value="P:proteolysis"/>
    <property type="evidence" value="ECO:0007669"/>
    <property type="project" value="UniProtKB-KW"/>
</dbReference>
<protein>
    <recommendedName>
        <fullName evidence="5">NlpC/P60 domain-containing protein</fullName>
    </recommendedName>
</protein>
<keyword evidence="2" id="KW-0645">Protease</keyword>
<evidence type="ECO:0000313" key="7">
    <source>
        <dbReference type="Proteomes" id="UP000572635"/>
    </source>
</evidence>
<evidence type="ECO:0000256" key="4">
    <source>
        <dbReference type="ARBA" id="ARBA00022807"/>
    </source>
</evidence>
<dbReference type="Gene3D" id="3.90.1720.10">
    <property type="entry name" value="endopeptidase domain like (from Nostoc punctiforme)"/>
    <property type="match status" value="1"/>
</dbReference>
<dbReference type="Proteomes" id="UP000572635">
    <property type="component" value="Unassembled WGS sequence"/>
</dbReference>
<dbReference type="EMBL" id="JACHDB010000001">
    <property type="protein sequence ID" value="MBB5429946.1"/>
    <property type="molecule type" value="Genomic_DNA"/>
</dbReference>
<keyword evidence="4" id="KW-0788">Thiol protease</keyword>
<comment type="caution">
    <text evidence="6">The sequence shown here is derived from an EMBL/GenBank/DDBJ whole genome shotgun (WGS) entry which is preliminary data.</text>
</comment>
<reference evidence="6 7" key="1">
    <citation type="submission" date="2020-08" db="EMBL/GenBank/DDBJ databases">
        <title>Sequencing the genomes of 1000 actinobacteria strains.</title>
        <authorList>
            <person name="Klenk H.-P."/>
        </authorList>
    </citation>
    <scope>NUCLEOTIDE SEQUENCE [LARGE SCALE GENOMIC DNA]</scope>
    <source>
        <strain evidence="6 7">DSM 44551</strain>
    </source>
</reference>
<gene>
    <name evidence="6" type="ORF">HDA36_000030</name>
</gene>
<dbReference type="InterPro" id="IPR038765">
    <property type="entry name" value="Papain-like_cys_pep_sf"/>
</dbReference>
<evidence type="ECO:0000256" key="2">
    <source>
        <dbReference type="ARBA" id="ARBA00022670"/>
    </source>
</evidence>
<evidence type="ECO:0000313" key="6">
    <source>
        <dbReference type="EMBL" id="MBB5429946.1"/>
    </source>
</evidence>
<dbReference type="PANTHER" id="PTHR47359:SF3">
    <property type="entry name" value="NLP_P60 DOMAIN-CONTAINING PROTEIN-RELATED"/>
    <property type="match status" value="1"/>
</dbReference>
<evidence type="ECO:0000259" key="5">
    <source>
        <dbReference type="PROSITE" id="PS51935"/>
    </source>
</evidence>
<dbReference type="PANTHER" id="PTHR47359">
    <property type="entry name" value="PEPTIDOGLYCAN DL-ENDOPEPTIDASE CWLO"/>
    <property type="match status" value="1"/>
</dbReference>
<evidence type="ECO:0000256" key="1">
    <source>
        <dbReference type="ARBA" id="ARBA00007074"/>
    </source>
</evidence>
<dbReference type="AlphaFoldDB" id="A0A7W8QGJ3"/>
<dbReference type="SUPFAM" id="SSF54001">
    <property type="entry name" value="Cysteine proteinases"/>
    <property type="match status" value="1"/>
</dbReference>
<dbReference type="InterPro" id="IPR023346">
    <property type="entry name" value="Lysozyme-like_dom_sf"/>
</dbReference>
<feature type="domain" description="NlpC/P60" evidence="5">
    <location>
        <begin position="231"/>
        <end position="360"/>
    </location>
</feature>
<name>A0A7W8QGJ3_9ACTN</name>
<organism evidence="6 7">
    <name type="scientific">Nocardiopsis composta</name>
    <dbReference type="NCBI Taxonomy" id="157465"/>
    <lineage>
        <taxon>Bacteria</taxon>
        <taxon>Bacillati</taxon>
        <taxon>Actinomycetota</taxon>
        <taxon>Actinomycetes</taxon>
        <taxon>Streptosporangiales</taxon>
        <taxon>Nocardiopsidaceae</taxon>
        <taxon>Nocardiopsis</taxon>
    </lineage>
</organism>
<dbReference type="CDD" id="cd13399">
    <property type="entry name" value="Slt35-like"/>
    <property type="match status" value="1"/>
</dbReference>
<proteinExistence type="inferred from homology"/>
<dbReference type="RefSeq" id="WP_312893438.1">
    <property type="nucleotide sequence ID" value="NZ_BAAAJD010000209.1"/>
</dbReference>
<dbReference type="PROSITE" id="PS51935">
    <property type="entry name" value="NLPC_P60"/>
    <property type="match status" value="1"/>
</dbReference>
<comment type="similarity">
    <text evidence="1">Belongs to the peptidase C40 family.</text>
</comment>
<keyword evidence="7" id="KW-1185">Reference proteome</keyword>